<dbReference type="EMBL" id="JBHTMC010000002">
    <property type="protein sequence ID" value="MFD1262191.1"/>
    <property type="molecule type" value="Genomic_DNA"/>
</dbReference>
<dbReference type="Gene3D" id="3.30.565.10">
    <property type="entry name" value="Histidine kinase-like ATPase, C-terminal domain"/>
    <property type="match status" value="1"/>
</dbReference>
<feature type="domain" description="PAS" evidence="6">
    <location>
        <begin position="153"/>
        <end position="223"/>
    </location>
</feature>
<keyword evidence="9" id="KW-1185">Reference proteome</keyword>
<evidence type="ECO:0000313" key="9">
    <source>
        <dbReference type="Proteomes" id="UP001597158"/>
    </source>
</evidence>
<evidence type="ECO:0000256" key="3">
    <source>
        <dbReference type="ARBA" id="ARBA00023012"/>
    </source>
</evidence>
<keyword evidence="2" id="KW-0418">Kinase</keyword>
<evidence type="ECO:0000256" key="4">
    <source>
        <dbReference type="SAM" id="MobiDB-lite"/>
    </source>
</evidence>
<dbReference type="PROSITE" id="PS50113">
    <property type="entry name" value="PAC"/>
    <property type="match status" value="1"/>
</dbReference>
<dbReference type="SMART" id="SM00387">
    <property type="entry name" value="HATPase_c"/>
    <property type="match status" value="1"/>
</dbReference>
<dbReference type="PROSITE" id="PS50109">
    <property type="entry name" value="HIS_KIN"/>
    <property type="match status" value="1"/>
</dbReference>
<keyword evidence="3" id="KW-0902">Two-component regulatory system</keyword>
<feature type="region of interest" description="Disordered" evidence="4">
    <location>
        <begin position="1"/>
        <end position="26"/>
    </location>
</feature>
<feature type="compositionally biased region" description="Basic and acidic residues" evidence="4">
    <location>
        <begin position="9"/>
        <end position="23"/>
    </location>
</feature>
<dbReference type="PANTHER" id="PTHR24421">
    <property type="entry name" value="NITRATE/NITRITE SENSOR PROTEIN NARX-RELATED"/>
    <property type="match status" value="1"/>
</dbReference>
<dbReference type="InterPro" id="IPR036890">
    <property type="entry name" value="HATPase_C_sf"/>
</dbReference>
<evidence type="ECO:0000259" key="6">
    <source>
        <dbReference type="PROSITE" id="PS50112"/>
    </source>
</evidence>
<dbReference type="CDD" id="cd00130">
    <property type="entry name" value="PAS"/>
    <property type="match status" value="2"/>
</dbReference>
<dbReference type="Pfam" id="PF08447">
    <property type="entry name" value="PAS_3"/>
    <property type="match status" value="1"/>
</dbReference>
<dbReference type="Proteomes" id="UP001597158">
    <property type="component" value="Unassembled WGS sequence"/>
</dbReference>
<evidence type="ECO:0000256" key="2">
    <source>
        <dbReference type="ARBA" id="ARBA00022777"/>
    </source>
</evidence>
<feature type="domain" description="Histidine kinase" evidence="5">
    <location>
        <begin position="311"/>
        <end position="515"/>
    </location>
</feature>
<dbReference type="Pfam" id="PF02518">
    <property type="entry name" value="HATPase_c"/>
    <property type="match status" value="1"/>
</dbReference>
<dbReference type="PROSITE" id="PS50112">
    <property type="entry name" value="PAS"/>
    <property type="match status" value="1"/>
</dbReference>
<organism evidence="8 9">
    <name type="scientific">Thauera mechernichensis</name>
    <dbReference type="NCBI Taxonomy" id="82788"/>
    <lineage>
        <taxon>Bacteria</taxon>
        <taxon>Pseudomonadati</taxon>
        <taxon>Pseudomonadota</taxon>
        <taxon>Betaproteobacteria</taxon>
        <taxon>Rhodocyclales</taxon>
        <taxon>Zoogloeaceae</taxon>
        <taxon>Thauera</taxon>
    </lineage>
</organism>
<dbReference type="RefSeq" id="WP_277831709.1">
    <property type="nucleotide sequence ID" value="NZ_JARQZE010000003.1"/>
</dbReference>
<evidence type="ECO:0000313" key="8">
    <source>
        <dbReference type="EMBL" id="MFD1262191.1"/>
    </source>
</evidence>
<dbReference type="SUPFAM" id="SSF55785">
    <property type="entry name" value="PYP-like sensor domain (PAS domain)"/>
    <property type="match status" value="2"/>
</dbReference>
<dbReference type="PANTHER" id="PTHR24421:SF58">
    <property type="entry name" value="SIGNAL TRANSDUCTION HISTIDINE-PROTEIN KINASE_PHOSPHATASE UHPB"/>
    <property type="match status" value="1"/>
</dbReference>
<dbReference type="InterPro" id="IPR035965">
    <property type="entry name" value="PAS-like_dom_sf"/>
</dbReference>
<sequence length="523" mass="57560">MMMLAVDADEGRKPALREGREGGGGDPGLDVSLATLFECLPAMISYWDAEQRNVYANRAYLAWLGLGAADLRGRRIVDLAPAALYARILPLVERAYRGEAQSDEQVIESPGGGRRYWVVNYVPDLRKGVVAGIVVILCEVSALKETEQALRESERRLRSILGGQTEAISRLGADGRFLFVNDAYCALSGRAREELLGQRWQPVAHPDDVARVEASLRTLSPSNDVVIEENRVVCGNGELRWVQFINRGFFDELGVLREIQCVGRDITAQKVAELALQEANANLERRVAERTRQLQELAVQITLAEESERKAIARDLHDDLGQLLHIAQMRLDQVQRSVGDDALVAALVQVGGLIRDASRRVRSMTAQLSPPVLRTLGLVSALHWLADEMGREFGLDVEVDVEPVGTDTDGGEAIALGEAQSLILFRAVRELLLNVLKHAGTFWAQVRVEHTAHFLLITVRDEGRGIEDLAAALDQRERFGLASLQERIGYLHGTVVIDSAPGRGTSVRLQVPLGSSRGSGRRR</sequence>
<reference evidence="9" key="1">
    <citation type="journal article" date="2019" name="Int. J. Syst. Evol. Microbiol.">
        <title>The Global Catalogue of Microorganisms (GCM) 10K type strain sequencing project: providing services to taxonomists for standard genome sequencing and annotation.</title>
        <authorList>
            <consortium name="The Broad Institute Genomics Platform"/>
            <consortium name="The Broad Institute Genome Sequencing Center for Infectious Disease"/>
            <person name="Wu L."/>
            <person name="Ma J."/>
        </authorList>
    </citation>
    <scope>NUCLEOTIDE SEQUENCE [LARGE SCALE GENOMIC DNA]</scope>
    <source>
        <strain evidence="9">CCUG 48884</strain>
    </source>
</reference>
<dbReference type="SMART" id="SM00086">
    <property type="entry name" value="PAC"/>
    <property type="match status" value="1"/>
</dbReference>
<dbReference type="InterPro" id="IPR005467">
    <property type="entry name" value="His_kinase_dom"/>
</dbReference>
<dbReference type="InterPro" id="IPR000014">
    <property type="entry name" value="PAS"/>
</dbReference>
<dbReference type="InterPro" id="IPR050482">
    <property type="entry name" value="Sensor_HK_TwoCompSys"/>
</dbReference>
<feature type="domain" description="PAC" evidence="7">
    <location>
        <begin position="226"/>
        <end position="278"/>
    </location>
</feature>
<dbReference type="InterPro" id="IPR000700">
    <property type="entry name" value="PAS-assoc_C"/>
</dbReference>
<accession>A0ABW3W862</accession>
<keyword evidence="1" id="KW-0808">Transferase</keyword>
<evidence type="ECO:0000256" key="1">
    <source>
        <dbReference type="ARBA" id="ARBA00022679"/>
    </source>
</evidence>
<dbReference type="InterPro" id="IPR001610">
    <property type="entry name" value="PAC"/>
</dbReference>
<dbReference type="Pfam" id="PF08448">
    <property type="entry name" value="PAS_4"/>
    <property type="match status" value="1"/>
</dbReference>
<dbReference type="InterPro" id="IPR013656">
    <property type="entry name" value="PAS_4"/>
</dbReference>
<evidence type="ECO:0000259" key="7">
    <source>
        <dbReference type="PROSITE" id="PS50113"/>
    </source>
</evidence>
<dbReference type="Gene3D" id="3.30.450.20">
    <property type="entry name" value="PAS domain"/>
    <property type="match status" value="2"/>
</dbReference>
<dbReference type="Pfam" id="PF07730">
    <property type="entry name" value="HisKA_3"/>
    <property type="match status" value="1"/>
</dbReference>
<proteinExistence type="predicted"/>
<dbReference type="InterPro" id="IPR011712">
    <property type="entry name" value="Sig_transdc_His_kin_sub3_dim/P"/>
</dbReference>
<dbReference type="Gene3D" id="1.20.5.1930">
    <property type="match status" value="1"/>
</dbReference>
<gene>
    <name evidence="8" type="ORF">ACFQ4M_01270</name>
</gene>
<dbReference type="CDD" id="cd16917">
    <property type="entry name" value="HATPase_UhpB-NarQ-NarX-like"/>
    <property type="match status" value="1"/>
</dbReference>
<evidence type="ECO:0000259" key="5">
    <source>
        <dbReference type="PROSITE" id="PS50109"/>
    </source>
</evidence>
<dbReference type="InterPro" id="IPR003594">
    <property type="entry name" value="HATPase_dom"/>
</dbReference>
<dbReference type="SUPFAM" id="SSF55874">
    <property type="entry name" value="ATPase domain of HSP90 chaperone/DNA topoisomerase II/histidine kinase"/>
    <property type="match status" value="1"/>
</dbReference>
<dbReference type="SMART" id="SM00091">
    <property type="entry name" value="PAS"/>
    <property type="match status" value="2"/>
</dbReference>
<comment type="caution">
    <text evidence="8">The sequence shown here is derived from an EMBL/GenBank/DDBJ whole genome shotgun (WGS) entry which is preliminary data.</text>
</comment>
<dbReference type="InterPro" id="IPR013655">
    <property type="entry name" value="PAS_fold_3"/>
</dbReference>
<protein>
    <submittedName>
        <fullName evidence="8">PAS domain-containing protein</fullName>
    </submittedName>
</protein>
<name>A0ABW3W862_9RHOO</name>
<dbReference type="NCBIfam" id="TIGR00229">
    <property type="entry name" value="sensory_box"/>
    <property type="match status" value="2"/>
</dbReference>